<dbReference type="Gene3D" id="3.40.630.30">
    <property type="match status" value="1"/>
</dbReference>
<comment type="similarity">
    <text evidence="1">Belongs to the PanZ/PanM family.</text>
</comment>
<evidence type="ECO:0000313" key="4">
    <source>
        <dbReference type="Proteomes" id="UP000677515"/>
    </source>
</evidence>
<dbReference type="SUPFAM" id="SSF55729">
    <property type="entry name" value="Acyl-CoA N-acyltransferases (Nat)"/>
    <property type="match status" value="1"/>
</dbReference>
<dbReference type="Proteomes" id="UP000677515">
    <property type="component" value="Chromosome"/>
</dbReference>
<dbReference type="InterPro" id="IPR040448">
    <property type="entry name" value="PanZ_GNAT"/>
</dbReference>
<comment type="subunit">
    <text evidence="1">Interacts with PanD in the presence of CoA.</text>
</comment>
<dbReference type="InterPro" id="IPR000182">
    <property type="entry name" value="GNAT_dom"/>
</dbReference>
<dbReference type="RefSeq" id="WP_171149715.1">
    <property type="nucleotide sequence ID" value="NZ_AP024329.1"/>
</dbReference>
<name>A0ABN6DDW5_ERWRD</name>
<sequence>MKLTIIRLQQFSEQDRSDLKKIWPELETQVLEATLNEQHQLYAARFNDRLLAAVNVEITDSEGRLSQLDVREVTRRRGVGLYLVEEVLAQNPAVQHWSVAGDGTSDPVVIAAFMQAAGFTQQNDEWAYNSQQSR</sequence>
<feature type="binding site" evidence="1">
    <location>
        <begin position="68"/>
        <end position="70"/>
    </location>
    <ligand>
        <name>CoA</name>
        <dbReference type="ChEBI" id="CHEBI:57287"/>
    </ligand>
</feature>
<dbReference type="EMBL" id="AP024329">
    <property type="protein sequence ID" value="BCQ32959.1"/>
    <property type="molecule type" value="Genomic_DNA"/>
</dbReference>
<keyword evidence="4" id="KW-1185">Reference proteome</keyword>
<protein>
    <recommendedName>
        <fullName evidence="1">PanD regulatory factor</fullName>
    </recommendedName>
</protein>
<dbReference type="PROSITE" id="PS51186">
    <property type="entry name" value="GNAT"/>
    <property type="match status" value="1"/>
</dbReference>
<evidence type="ECO:0000256" key="1">
    <source>
        <dbReference type="HAMAP-Rule" id="MF_02018"/>
    </source>
</evidence>
<dbReference type="NCBIfam" id="NF033213">
    <property type="entry name" value="matur_PanM"/>
    <property type="match status" value="1"/>
</dbReference>
<dbReference type="HAMAP" id="MF_02018">
    <property type="entry name" value="PanZ_PanM"/>
    <property type="match status" value="1"/>
</dbReference>
<dbReference type="Pfam" id="PF12568">
    <property type="entry name" value="PanZ"/>
    <property type="match status" value="1"/>
</dbReference>
<evidence type="ECO:0000313" key="3">
    <source>
        <dbReference type="EMBL" id="BCQ32959.1"/>
    </source>
</evidence>
<organism evidence="3 4">
    <name type="scientific">Erwinia rhapontici</name>
    <name type="common">Pectobacterium rhapontici</name>
    <dbReference type="NCBI Taxonomy" id="55212"/>
    <lineage>
        <taxon>Bacteria</taxon>
        <taxon>Pseudomonadati</taxon>
        <taxon>Pseudomonadota</taxon>
        <taxon>Gammaproteobacteria</taxon>
        <taxon>Enterobacterales</taxon>
        <taxon>Erwiniaceae</taxon>
        <taxon>Erwinia</taxon>
    </lineage>
</organism>
<reference evidence="3 4" key="1">
    <citation type="submission" date="2021-01" db="EMBL/GenBank/DDBJ databases">
        <title>Complete genome sequence of Erwinia rhapontici MAFF 311153.</title>
        <authorList>
            <person name="Morohoshi T."/>
            <person name="Someya N."/>
        </authorList>
    </citation>
    <scope>NUCLEOTIDE SEQUENCE [LARGE SCALE GENOMIC DNA]</scope>
    <source>
        <strain evidence="3 4">MAFF 311153</strain>
    </source>
</reference>
<evidence type="ECO:0000259" key="2">
    <source>
        <dbReference type="PROSITE" id="PS51186"/>
    </source>
</evidence>
<feature type="domain" description="N-acetyltransferase" evidence="2">
    <location>
        <begin position="1"/>
        <end position="134"/>
    </location>
</feature>
<dbReference type="InterPro" id="IPR016181">
    <property type="entry name" value="Acyl_CoA_acyltransferase"/>
</dbReference>
<gene>
    <name evidence="3" type="primary">panM</name>
    <name evidence="1" type="synonym">panZ</name>
    <name evidence="3" type="ORF">ERHA53_03020</name>
</gene>
<accession>A0ABN6DDW5</accession>
<dbReference type="InterPro" id="IPR032900">
    <property type="entry name" value="PanZ"/>
</dbReference>
<feature type="binding site" evidence="1">
    <location>
        <begin position="74"/>
        <end position="81"/>
    </location>
    <ligand>
        <name>CoA</name>
        <dbReference type="ChEBI" id="CHEBI:57287"/>
    </ligand>
</feature>
<keyword evidence="1" id="KW-0566">Pantothenate biosynthesis</keyword>
<comment type="function">
    <text evidence="1">Controls both the activation and catalytic activity of PanD in a coenzyme A (CoA)-dependent fashion.</text>
</comment>
<proteinExistence type="inferred from homology"/>